<dbReference type="AlphaFoldDB" id="A0AA38Y8J1"/>
<reference evidence="6" key="1">
    <citation type="submission" date="2022-10" db="EMBL/GenBank/DDBJ databases">
        <title>Culturing micro-colonial fungi from biological soil crusts in the Mojave desert and describing Neophaeococcomyces mojavensis, and introducing the new genera and species Taxawa tesnikishii.</title>
        <authorList>
            <person name="Kurbessoian T."/>
            <person name="Stajich J.E."/>
        </authorList>
    </citation>
    <scope>NUCLEOTIDE SEQUENCE</scope>
    <source>
        <strain evidence="6">TK_35</strain>
    </source>
</reference>
<dbReference type="Pfam" id="PF07986">
    <property type="entry name" value="TBCC"/>
    <property type="match status" value="1"/>
</dbReference>
<keyword evidence="7" id="KW-1185">Reference proteome</keyword>
<comment type="similarity">
    <text evidence="2">Belongs to the TBCC family.</text>
</comment>
<dbReference type="PROSITE" id="PS51329">
    <property type="entry name" value="C_CAP_COFACTOR_C"/>
    <property type="match status" value="1"/>
</dbReference>
<keyword evidence="3" id="KW-0963">Cytoplasm</keyword>
<comment type="caution">
    <text evidence="6">The sequence shown here is derived from an EMBL/GenBank/DDBJ whole genome shotgun (WGS) entry which is preliminary data.</text>
</comment>
<evidence type="ECO:0000256" key="4">
    <source>
        <dbReference type="SAM" id="MobiDB-lite"/>
    </source>
</evidence>
<dbReference type="Gene3D" id="2.160.20.70">
    <property type="match status" value="1"/>
</dbReference>
<evidence type="ECO:0000256" key="1">
    <source>
        <dbReference type="ARBA" id="ARBA00004496"/>
    </source>
</evidence>
<protein>
    <recommendedName>
        <fullName evidence="5">C-CAP/cofactor C-like domain-containing protein</fullName>
    </recommendedName>
</protein>
<dbReference type="GO" id="GO:0007021">
    <property type="term" value="P:tubulin complex assembly"/>
    <property type="evidence" value="ECO:0007669"/>
    <property type="project" value="TreeGrafter"/>
</dbReference>
<dbReference type="Proteomes" id="UP001172681">
    <property type="component" value="Unassembled WGS sequence"/>
</dbReference>
<feature type="compositionally biased region" description="Low complexity" evidence="4">
    <location>
        <begin position="211"/>
        <end position="220"/>
    </location>
</feature>
<organism evidence="6 7">
    <name type="scientific">Knufia peltigerae</name>
    <dbReference type="NCBI Taxonomy" id="1002370"/>
    <lineage>
        <taxon>Eukaryota</taxon>
        <taxon>Fungi</taxon>
        <taxon>Dikarya</taxon>
        <taxon>Ascomycota</taxon>
        <taxon>Pezizomycotina</taxon>
        <taxon>Eurotiomycetes</taxon>
        <taxon>Chaetothyriomycetidae</taxon>
        <taxon>Chaetothyriales</taxon>
        <taxon>Trichomeriaceae</taxon>
        <taxon>Knufia</taxon>
    </lineage>
</organism>
<dbReference type="PANTHER" id="PTHR15139">
    <property type="entry name" value="TUBULIN FOLDING COFACTOR C"/>
    <property type="match status" value="1"/>
</dbReference>
<dbReference type="GO" id="GO:0007023">
    <property type="term" value="P:post-chaperonin tubulin folding pathway"/>
    <property type="evidence" value="ECO:0007669"/>
    <property type="project" value="InterPro"/>
</dbReference>
<feature type="domain" description="C-CAP/cofactor C-like" evidence="5">
    <location>
        <begin position="210"/>
        <end position="364"/>
    </location>
</feature>
<proteinExistence type="inferred from homology"/>
<dbReference type="InterPro" id="IPR012945">
    <property type="entry name" value="Tubulin-bd_cofactor_C_dom"/>
</dbReference>
<accession>A0AA38Y8J1</accession>
<evidence type="ECO:0000313" key="7">
    <source>
        <dbReference type="Proteomes" id="UP001172681"/>
    </source>
</evidence>
<feature type="compositionally biased region" description="Polar residues" evidence="4">
    <location>
        <begin position="185"/>
        <end position="198"/>
    </location>
</feature>
<comment type="subcellular location">
    <subcellularLocation>
        <location evidence="1">Cytoplasm</location>
    </subcellularLocation>
</comment>
<dbReference type="InterPro" id="IPR038397">
    <property type="entry name" value="TBCC_N_sf"/>
</dbReference>
<sequence>MATPGQPSGVELNSQQRFFHYFQQEITGMPLLPPRFEVSAYPPLHSALQDQMSRLADTAVTGGERADAADHCLAGITRLSNEVKDASGNIPAYDQRTYAEAIKALQERLDETRKAFAPKPKFSFKTAHKSPSALSLSDAAEIAAEKRRGVPGSLAPDSETNSSFANTPAYNTTPQNERADDGQDTDNSAENKGQTYSDTETKTDGAQERPSLSTTATSTSITNQTHTHIILPSSSLNSQTPCSLSKLTNCVLDLSVPTTATAPFASITITSINTSLLLCGSVSGPAHITGVKDSILVLGCRQFRMHECHNVDVYLYCTSRPIIEDCSGIRFTPLPKFHADLVKASQGTSHPSVNQWDQVDDFKWLRNEPSPNWSVLPAENIIPEETWREIVPGGPGWGLSDILRAVGLPSDGSNADTS</sequence>
<evidence type="ECO:0000256" key="2">
    <source>
        <dbReference type="ARBA" id="ARBA00008848"/>
    </source>
</evidence>
<name>A0AA38Y8J1_9EURO</name>
<dbReference type="Gene3D" id="1.20.58.1250">
    <property type="entry name" value="Tubulin Binding Cofactor C, N-terminal domain"/>
    <property type="match status" value="1"/>
</dbReference>
<dbReference type="PANTHER" id="PTHR15139:SF0">
    <property type="entry name" value="TUBULIN-SPECIFIC CHAPERONE C"/>
    <property type="match status" value="1"/>
</dbReference>
<feature type="region of interest" description="Disordered" evidence="4">
    <location>
        <begin position="147"/>
        <end position="220"/>
    </location>
</feature>
<gene>
    <name evidence="6" type="ORF">H2204_004578</name>
</gene>
<evidence type="ECO:0000256" key="3">
    <source>
        <dbReference type="ARBA" id="ARBA00022490"/>
    </source>
</evidence>
<dbReference type="InterPro" id="IPR027684">
    <property type="entry name" value="TBCC"/>
</dbReference>
<dbReference type="InterPro" id="IPR017901">
    <property type="entry name" value="C-CAP_CF_C-like"/>
</dbReference>
<evidence type="ECO:0000259" key="5">
    <source>
        <dbReference type="PROSITE" id="PS51329"/>
    </source>
</evidence>
<evidence type="ECO:0000313" key="6">
    <source>
        <dbReference type="EMBL" id="KAJ9637988.1"/>
    </source>
</evidence>
<dbReference type="EMBL" id="JAPDRN010000023">
    <property type="protein sequence ID" value="KAJ9637988.1"/>
    <property type="molecule type" value="Genomic_DNA"/>
</dbReference>
<dbReference type="GO" id="GO:0005737">
    <property type="term" value="C:cytoplasm"/>
    <property type="evidence" value="ECO:0007669"/>
    <property type="project" value="UniProtKB-SubCell"/>
</dbReference>
<dbReference type="InterPro" id="IPR016098">
    <property type="entry name" value="CAP/MinC_C"/>
</dbReference>
<feature type="compositionally biased region" description="Polar residues" evidence="4">
    <location>
        <begin position="158"/>
        <end position="176"/>
    </location>
</feature>